<dbReference type="RefSeq" id="WP_285966575.1">
    <property type="nucleotide sequence ID" value="NZ_CP127294.1"/>
</dbReference>
<keyword evidence="2" id="KW-1185">Reference proteome</keyword>
<dbReference type="Proteomes" id="UP001236014">
    <property type="component" value="Chromosome"/>
</dbReference>
<evidence type="ECO:0000313" key="1">
    <source>
        <dbReference type="EMBL" id="WIX75811.1"/>
    </source>
</evidence>
<accession>A0A9Y2IAQ3</accession>
<dbReference type="KEGG" id="acab:QRX50_30560"/>
<reference evidence="1 2" key="1">
    <citation type="submission" date="2023-06" db="EMBL/GenBank/DDBJ databases">
        <authorList>
            <person name="Oyuntsetseg B."/>
            <person name="Kim S.B."/>
        </authorList>
    </citation>
    <scope>NUCLEOTIDE SEQUENCE [LARGE SCALE GENOMIC DNA]</scope>
    <source>
        <strain evidence="1 2">2-15</strain>
    </source>
</reference>
<dbReference type="EMBL" id="CP127294">
    <property type="protein sequence ID" value="WIX75811.1"/>
    <property type="molecule type" value="Genomic_DNA"/>
</dbReference>
<organism evidence="1 2">
    <name type="scientific">Amycolatopsis carbonis</name>
    <dbReference type="NCBI Taxonomy" id="715471"/>
    <lineage>
        <taxon>Bacteria</taxon>
        <taxon>Bacillati</taxon>
        <taxon>Actinomycetota</taxon>
        <taxon>Actinomycetes</taxon>
        <taxon>Pseudonocardiales</taxon>
        <taxon>Pseudonocardiaceae</taxon>
        <taxon>Amycolatopsis</taxon>
    </lineage>
</organism>
<evidence type="ECO:0000313" key="2">
    <source>
        <dbReference type="Proteomes" id="UP001236014"/>
    </source>
</evidence>
<sequence>MDDEALQVLREVWRARGQDADELEAACGPQRSCKNMSAVGFDGLAENGGLHTAWHDQLAREGKLKPGTSTVRDLVLGAGEQ</sequence>
<name>A0A9Y2IAQ3_9PSEU</name>
<proteinExistence type="predicted"/>
<gene>
    <name evidence="1" type="ORF">QRX50_30560</name>
</gene>
<dbReference type="AlphaFoldDB" id="A0A9Y2IAQ3"/>
<protein>
    <submittedName>
        <fullName evidence="1">Uncharacterized protein</fullName>
    </submittedName>
</protein>